<evidence type="ECO:0000313" key="4">
    <source>
        <dbReference type="Proteomes" id="UP000037904"/>
    </source>
</evidence>
<dbReference type="GO" id="GO:0005737">
    <property type="term" value="C:cytoplasm"/>
    <property type="evidence" value="ECO:0007669"/>
    <property type="project" value="TreeGrafter"/>
</dbReference>
<gene>
    <name evidence="3" type="ORF">FLAG1_03271</name>
</gene>
<dbReference type="InterPro" id="IPR000253">
    <property type="entry name" value="FHA_dom"/>
</dbReference>
<dbReference type="OrthoDB" id="4096268at2759"/>
<dbReference type="Gene3D" id="2.60.200.20">
    <property type="match status" value="1"/>
</dbReference>
<dbReference type="AlphaFoldDB" id="A0A0M9F0Z9"/>
<feature type="compositionally biased region" description="Polar residues" evidence="1">
    <location>
        <begin position="229"/>
        <end position="239"/>
    </location>
</feature>
<sequence length="688" mass="75930">MAAPEYRDEVLITLESVNPPPNFAFKRRHIFLSKKNPTIQIGRTSKRKTFLEAGKCNAWFDSAVMSRKHALLTLDAENQKVYIKDTNSLHGTYKNGLRLEKNEDAEISTGDELMFGTSIDRGMEKYPPTTLEATLKYGPLDPEHRGNTFRVPDESDCEGMSSDEDQVQNSCKMLYARKVRPAASEMPSLNDSTIDLTRDEDQSLLPKLRDDAPCLQPVTLPRRGERLSQPISNDASTPSDKIGFWYDDEDEDGDIDDRQDEEMGEDSHMDQFTSKDAGDDISVAHSESSSVYDVDDNQDSESADNGFDEHDEFEEDSISIIDSTASENDDAEETNYSPAPAPAPSANSGTPKQKNVDVTEEQATKVISQPEFSNTAELLNKPNYTNMNELWHLPPRPMSNTTMTPLPLPSISAWTSQPFNFEPHKLQAVVETMGRSTGKAEFFAAREVNKVNAGFSLPSWPRPSLDNFPTTVPGHMQPLKITEQLAQTPQVDRVGQLPPCDLTVSGARFLNTPEGPFHQAEPEVADQGPVLDETSAFSFEKSKKACAIEEPIADTSAHAVASQKAHQEAIHTQKESAETPTAAGINKDEATKATEEVHETRKPSKRKAEEISELIAEEELIESDEPLIPQQATFRPPKWAAGSLHREIQVANAPPPPKRLRRMAEVVGYATLGGVAVMSALIATAPAL</sequence>
<evidence type="ECO:0000256" key="1">
    <source>
        <dbReference type="SAM" id="MobiDB-lite"/>
    </source>
</evidence>
<proteinExistence type="predicted"/>
<name>A0A0M9F0Z9_FUSLA</name>
<dbReference type="PROSITE" id="PS50006">
    <property type="entry name" value="FHA_DOMAIN"/>
    <property type="match status" value="1"/>
</dbReference>
<dbReference type="Pfam" id="PF00498">
    <property type="entry name" value="FHA"/>
    <property type="match status" value="1"/>
</dbReference>
<dbReference type="EMBL" id="JXCE01000036">
    <property type="protein sequence ID" value="KPA43762.1"/>
    <property type="molecule type" value="Genomic_DNA"/>
</dbReference>
<protein>
    <submittedName>
        <fullName evidence="3">Sarcolemmal membrane-associated protein</fullName>
    </submittedName>
</protein>
<dbReference type="PANTHER" id="PTHR15715">
    <property type="entry name" value="CENTROSOMAL PROTEIN OF 170 KDA"/>
    <property type="match status" value="1"/>
</dbReference>
<feature type="region of interest" description="Disordered" evidence="1">
    <location>
        <begin position="326"/>
        <end position="360"/>
    </location>
</feature>
<feature type="region of interest" description="Disordered" evidence="1">
    <location>
        <begin position="572"/>
        <end position="608"/>
    </location>
</feature>
<organism evidence="3 4">
    <name type="scientific">Fusarium langsethiae</name>
    <dbReference type="NCBI Taxonomy" id="179993"/>
    <lineage>
        <taxon>Eukaryota</taxon>
        <taxon>Fungi</taxon>
        <taxon>Dikarya</taxon>
        <taxon>Ascomycota</taxon>
        <taxon>Pezizomycotina</taxon>
        <taxon>Sordariomycetes</taxon>
        <taxon>Hypocreomycetidae</taxon>
        <taxon>Hypocreales</taxon>
        <taxon>Nectriaceae</taxon>
        <taxon>Fusarium</taxon>
    </lineage>
</organism>
<feature type="compositionally biased region" description="Basic and acidic residues" evidence="1">
    <location>
        <begin position="586"/>
        <end position="608"/>
    </location>
</feature>
<feature type="compositionally biased region" description="Acidic residues" evidence="1">
    <location>
        <begin position="293"/>
        <end position="302"/>
    </location>
</feature>
<dbReference type="SUPFAM" id="SSF49879">
    <property type="entry name" value="SMAD/FHA domain"/>
    <property type="match status" value="1"/>
</dbReference>
<evidence type="ECO:0000313" key="3">
    <source>
        <dbReference type="EMBL" id="KPA43762.1"/>
    </source>
</evidence>
<reference evidence="3 4" key="1">
    <citation type="submission" date="2015-04" db="EMBL/GenBank/DDBJ databases">
        <title>The draft genome sequence of Fusarium langsethiae, a T-2/HT-2 mycotoxin producer.</title>
        <authorList>
            <person name="Lysoe E."/>
            <person name="Divon H.H."/>
            <person name="Terzi V."/>
            <person name="Orru L."/>
            <person name="Lamontanara A."/>
            <person name="Kolseth A.-K."/>
            <person name="Frandsen R.J."/>
            <person name="Nielsen K."/>
            <person name="Thrane U."/>
        </authorList>
    </citation>
    <scope>NUCLEOTIDE SEQUENCE [LARGE SCALE GENOMIC DNA]</scope>
    <source>
        <strain evidence="3 4">Fl201059</strain>
    </source>
</reference>
<keyword evidence="4" id="KW-1185">Reference proteome</keyword>
<dbReference type="InterPro" id="IPR051176">
    <property type="entry name" value="Cent_Immune-Sig_Mod"/>
</dbReference>
<evidence type="ECO:0000259" key="2">
    <source>
        <dbReference type="PROSITE" id="PS50006"/>
    </source>
</evidence>
<feature type="compositionally biased region" description="Acidic residues" evidence="1">
    <location>
        <begin position="246"/>
        <end position="264"/>
    </location>
</feature>
<feature type="region of interest" description="Disordered" evidence="1">
    <location>
        <begin position="205"/>
        <end position="312"/>
    </location>
</feature>
<dbReference type="InterPro" id="IPR008984">
    <property type="entry name" value="SMAD_FHA_dom_sf"/>
</dbReference>
<feature type="domain" description="FHA" evidence="2">
    <location>
        <begin position="39"/>
        <end position="99"/>
    </location>
</feature>
<dbReference type="Proteomes" id="UP000037904">
    <property type="component" value="Unassembled WGS sequence"/>
</dbReference>
<comment type="caution">
    <text evidence="3">The sequence shown here is derived from an EMBL/GenBank/DDBJ whole genome shotgun (WGS) entry which is preliminary data.</text>
</comment>
<dbReference type="PANTHER" id="PTHR15715:SF37">
    <property type="entry name" value="LD47843P"/>
    <property type="match status" value="1"/>
</dbReference>
<dbReference type="SMART" id="SM00240">
    <property type="entry name" value="FHA"/>
    <property type="match status" value="1"/>
</dbReference>
<accession>A0A0M9F0Z9</accession>